<evidence type="ECO:0000313" key="4">
    <source>
        <dbReference type="Proteomes" id="UP000663829"/>
    </source>
</evidence>
<proteinExistence type="predicted"/>
<feature type="region of interest" description="Disordered" evidence="1">
    <location>
        <begin position="1"/>
        <end position="52"/>
    </location>
</feature>
<evidence type="ECO:0000256" key="1">
    <source>
        <dbReference type="SAM" id="MobiDB-lite"/>
    </source>
</evidence>
<accession>A0A815XPW7</accession>
<feature type="compositionally biased region" description="Basic and acidic residues" evidence="1">
    <location>
        <begin position="73"/>
        <end position="86"/>
    </location>
</feature>
<feature type="non-terminal residue" evidence="2">
    <location>
        <position position="163"/>
    </location>
</feature>
<dbReference type="EMBL" id="CAJOBC010094040">
    <property type="protein sequence ID" value="CAF4421721.1"/>
    <property type="molecule type" value="Genomic_DNA"/>
</dbReference>
<dbReference type="EMBL" id="CAJNOQ010028294">
    <property type="protein sequence ID" value="CAF1560291.1"/>
    <property type="molecule type" value="Genomic_DNA"/>
</dbReference>
<keyword evidence="4" id="KW-1185">Reference proteome</keyword>
<feature type="compositionally biased region" description="Basic and acidic residues" evidence="1">
    <location>
        <begin position="22"/>
        <end position="45"/>
    </location>
</feature>
<evidence type="ECO:0000313" key="2">
    <source>
        <dbReference type="EMBL" id="CAF1560291.1"/>
    </source>
</evidence>
<evidence type="ECO:0000313" key="3">
    <source>
        <dbReference type="EMBL" id="CAF4421721.1"/>
    </source>
</evidence>
<protein>
    <submittedName>
        <fullName evidence="2">Uncharacterized protein</fullName>
    </submittedName>
</protein>
<feature type="region of interest" description="Disordered" evidence="1">
    <location>
        <begin position="72"/>
        <end position="107"/>
    </location>
</feature>
<organism evidence="2 4">
    <name type="scientific">Didymodactylos carnosus</name>
    <dbReference type="NCBI Taxonomy" id="1234261"/>
    <lineage>
        <taxon>Eukaryota</taxon>
        <taxon>Metazoa</taxon>
        <taxon>Spiralia</taxon>
        <taxon>Gnathifera</taxon>
        <taxon>Rotifera</taxon>
        <taxon>Eurotatoria</taxon>
        <taxon>Bdelloidea</taxon>
        <taxon>Philodinida</taxon>
        <taxon>Philodinidae</taxon>
        <taxon>Didymodactylos</taxon>
    </lineage>
</organism>
<dbReference type="Proteomes" id="UP000681722">
    <property type="component" value="Unassembled WGS sequence"/>
</dbReference>
<gene>
    <name evidence="2" type="ORF">GPM918_LOCUS39723</name>
    <name evidence="3" type="ORF">SRO942_LOCUS40618</name>
</gene>
<dbReference type="Proteomes" id="UP000663829">
    <property type="component" value="Unassembled WGS sequence"/>
</dbReference>
<name>A0A815XPW7_9BILA</name>
<sequence>HNKTSKSRRESLSTKSQGVEGGEVKSPEHEHADEEGKDHAQHEDGTLLTELASNVADTASNIMENITNVFKVTNEEKNEDDKKEDSNNAEQDTVDVKEDVEEHGEETSDYRIGYTFIESQEQQPQNWNRMIFCSILRNDLLFVLEVRVDVRKLQPIKKRETLE</sequence>
<dbReference type="AlphaFoldDB" id="A0A815XPW7"/>
<reference evidence="2" key="1">
    <citation type="submission" date="2021-02" db="EMBL/GenBank/DDBJ databases">
        <authorList>
            <person name="Nowell W R."/>
        </authorList>
    </citation>
    <scope>NUCLEOTIDE SEQUENCE</scope>
</reference>
<feature type="non-terminal residue" evidence="2">
    <location>
        <position position="1"/>
    </location>
</feature>
<comment type="caution">
    <text evidence="2">The sequence shown here is derived from an EMBL/GenBank/DDBJ whole genome shotgun (WGS) entry which is preliminary data.</text>
</comment>